<feature type="compositionally biased region" description="Basic and acidic residues" evidence="1">
    <location>
        <begin position="164"/>
        <end position="175"/>
    </location>
</feature>
<feature type="compositionally biased region" description="Polar residues" evidence="1">
    <location>
        <begin position="1"/>
        <end position="10"/>
    </location>
</feature>
<evidence type="ECO:0000256" key="1">
    <source>
        <dbReference type="SAM" id="MobiDB-lite"/>
    </source>
</evidence>
<comment type="caution">
    <text evidence="2">The sequence shown here is derived from an EMBL/GenBank/DDBJ whole genome shotgun (WGS) entry which is preliminary data.</text>
</comment>
<feature type="compositionally biased region" description="Low complexity" evidence="1">
    <location>
        <begin position="16"/>
        <end position="36"/>
    </location>
</feature>
<feature type="compositionally biased region" description="Low complexity" evidence="1">
    <location>
        <begin position="101"/>
        <end position="110"/>
    </location>
</feature>
<organism evidence="2 3">
    <name type="scientific">Caenorhabditis bovis</name>
    <dbReference type="NCBI Taxonomy" id="2654633"/>
    <lineage>
        <taxon>Eukaryota</taxon>
        <taxon>Metazoa</taxon>
        <taxon>Ecdysozoa</taxon>
        <taxon>Nematoda</taxon>
        <taxon>Chromadorea</taxon>
        <taxon>Rhabditida</taxon>
        <taxon>Rhabditina</taxon>
        <taxon>Rhabditomorpha</taxon>
        <taxon>Rhabditoidea</taxon>
        <taxon>Rhabditidae</taxon>
        <taxon>Peloderinae</taxon>
        <taxon>Caenorhabditis</taxon>
    </lineage>
</organism>
<dbReference type="OrthoDB" id="5876285at2759"/>
<evidence type="ECO:0000313" key="2">
    <source>
        <dbReference type="EMBL" id="CAB3397099.1"/>
    </source>
</evidence>
<feature type="region of interest" description="Disordered" evidence="1">
    <location>
        <begin position="1"/>
        <end position="229"/>
    </location>
</feature>
<feature type="compositionally biased region" description="Basic residues" evidence="1">
    <location>
        <begin position="37"/>
        <end position="58"/>
    </location>
</feature>
<dbReference type="EMBL" id="CADEPM010000001">
    <property type="protein sequence ID" value="CAB3397099.1"/>
    <property type="molecule type" value="Genomic_DNA"/>
</dbReference>
<feature type="compositionally biased region" description="Polar residues" evidence="1">
    <location>
        <begin position="111"/>
        <end position="124"/>
    </location>
</feature>
<dbReference type="AlphaFoldDB" id="A0A8S1EHF4"/>
<feature type="compositionally biased region" description="Basic and acidic residues" evidence="1">
    <location>
        <begin position="196"/>
        <end position="229"/>
    </location>
</feature>
<protein>
    <submittedName>
        <fullName evidence="2">Uncharacterized protein</fullName>
    </submittedName>
</protein>
<accession>A0A8S1EHF4</accession>
<name>A0A8S1EHF4_9PELO</name>
<reference evidence="2 3" key="1">
    <citation type="submission" date="2020-04" db="EMBL/GenBank/DDBJ databases">
        <authorList>
            <person name="Laetsch R D."/>
            <person name="Stevens L."/>
            <person name="Kumar S."/>
            <person name="Blaxter L. M."/>
        </authorList>
    </citation>
    <scope>NUCLEOTIDE SEQUENCE [LARGE SCALE GENOMIC DNA]</scope>
</reference>
<evidence type="ECO:0000313" key="3">
    <source>
        <dbReference type="Proteomes" id="UP000494206"/>
    </source>
</evidence>
<gene>
    <name evidence="2" type="ORF">CBOVIS_LOCUS566</name>
</gene>
<dbReference type="Proteomes" id="UP000494206">
    <property type="component" value="Unassembled WGS sequence"/>
</dbReference>
<sequence>MTQTLTTRNLLESRLRAGGRSRTSSAAKAKSANSLKKVSKGGRKSSKSRSRKRSKKPKNNGLFACCAKKKKKASKRGRKGSKSRGKKSHKGVKSKSRRGGSKSSTKSTKSLRNQATNSQRAPRSQKSKRETQQLLPKVTLPSEPQPTAKISPSVPRAQTPIRPIAEKISPKKEKSLIAPQPPKELDTHTPPHAQKLQKDDNNPPSDKSETKVAKKEKKPKDFDTHGSIELDEKEIQYPAQKFTISQYVENNTRVRRWVYEDVTPLTMHSNMKHMLELANSKILACRSEKEKRDDLMRGLDQLSSICEERF</sequence>
<feature type="compositionally biased region" description="Basic residues" evidence="1">
    <location>
        <begin position="67"/>
        <end position="100"/>
    </location>
</feature>
<keyword evidence="3" id="KW-1185">Reference proteome</keyword>
<proteinExistence type="predicted"/>